<dbReference type="PRINTS" id="PR00371">
    <property type="entry name" value="FPNCR"/>
</dbReference>
<keyword evidence="5" id="KW-1185">Reference proteome</keyword>
<dbReference type="Pfam" id="PF00175">
    <property type="entry name" value="NAD_binding_1"/>
    <property type="match status" value="1"/>
</dbReference>
<dbReference type="InterPro" id="IPR005625">
    <property type="entry name" value="PepSY-ass_TM"/>
</dbReference>
<proteinExistence type="predicted"/>
<dbReference type="RefSeq" id="WP_378255118.1">
    <property type="nucleotide sequence ID" value="NZ_JBHSJV010000001.1"/>
</dbReference>
<keyword evidence="1" id="KW-0285">Flavoprotein</keyword>
<dbReference type="PROSITE" id="PS50902">
    <property type="entry name" value="FLAVODOXIN_LIKE"/>
    <property type="match status" value="1"/>
</dbReference>
<dbReference type="Pfam" id="PF00258">
    <property type="entry name" value="Flavodoxin_1"/>
    <property type="match status" value="1"/>
</dbReference>
<keyword evidence="2" id="KW-1133">Transmembrane helix</keyword>
<feature type="domain" description="Flavodoxin-like" evidence="3">
    <location>
        <begin position="340"/>
        <end position="475"/>
    </location>
</feature>
<dbReference type="Gene3D" id="3.40.50.80">
    <property type="entry name" value="Nucleotide-binding domain of ferredoxin-NADP reductase (FNR) module"/>
    <property type="match status" value="1"/>
</dbReference>
<dbReference type="EMBL" id="JBHULX010000039">
    <property type="protein sequence ID" value="MFD2592933.1"/>
    <property type="molecule type" value="Genomic_DNA"/>
</dbReference>
<dbReference type="SUPFAM" id="SSF52343">
    <property type="entry name" value="Ferredoxin reductase-like, C-terminal NADP-linked domain"/>
    <property type="match status" value="1"/>
</dbReference>
<keyword evidence="2" id="KW-0812">Transmembrane</keyword>
<accession>A0ABW5NC58</accession>
<dbReference type="Proteomes" id="UP001597459">
    <property type="component" value="Unassembled WGS sequence"/>
</dbReference>
<dbReference type="SUPFAM" id="SSF52218">
    <property type="entry name" value="Flavoproteins"/>
    <property type="match status" value="1"/>
</dbReference>
<dbReference type="PANTHER" id="PTHR19384">
    <property type="entry name" value="NITRIC OXIDE SYNTHASE-RELATED"/>
    <property type="match status" value="1"/>
</dbReference>
<reference evidence="5" key="1">
    <citation type="journal article" date="2019" name="Int. J. Syst. Evol. Microbiol.">
        <title>The Global Catalogue of Microorganisms (GCM) 10K type strain sequencing project: providing services to taxonomists for standard genome sequencing and annotation.</title>
        <authorList>
            <consortium name="The Broad Institute Genomics Platform"/>
            <consortium name="The Broad Institute Genome Sequencing Center for Infectious Disease"/>
            <person name="Wu L."/>
            <person name="Ma J."/>
        </authorList>
    </citation>
    <scope>NUCLEOTIDE SEQUENCE [LARGE SCALE GENOMIC DNA]</scope>
    <source>
        <strain evidence="5">KCTC 42423</strain>
    </source>
</reference>
<feature type="transmembrane region" description="Helical" evidence="2">
    <location>
        <begin position="171"/>
        <end position="194"/>
    </location>
</feature>
<evidence type="ECO:0000256" key="1">
    <source>
        <dbReference type="ARBA" id="ARBA00022630"/>
    </source>
</evidence>
<evidence type="ECO:0000259" key="3">
    <source>
        <dbReference type="PROSITE" id="PS50902"/>
    </source>
</evidence>
<dbReference type="Pfam" id="PF03929">
    <property type="entry name" value="PepSY_TM"/>
    <property type="match status" value="1"/>
</dbReference>
<keyword evidence="2" id="KW-0472">Membrane</keyword>
<dbReference type="InterPro" id="IPR017938">
    <property type="entry name" value="Riboflavin_synthase-like_b-brl"/>
</dbReference>
<evidence type="ECO:0000313" key="5">
    <source>
        <dbReference type="Proteomes" id="UP001597459"/>
    </source>
</evidence>
<dbReference type="SUPFAM" id="SSF63380">
    <property type="entry name" value="Riboflavin synthase domain-like"/>
    <property type="match status" value="1"/>
</dbReference>
<name>A0ABW5NC58_9FLAO</name>
<dbReference type="Gene3D" id="3.40.50.360">
    <property type="match status" value="1"/>
</dbReference>
<protein>
    <submittedName>
        <fullName evidence="4">PepSY domain-containing protein</fullName>
    </submittedName>
</protein>
<dbReference type="InterPro" id="IPR001709">
    <property type="entry name" value="Flavoprot_Pyr_Nucl_cyt_Rdtase"/>
</dbReference>
<feature type="transmembrane region" description="Helical" evidence="2">
    <location>
        <begin position="297"/>
        <end position="318"/>
    </location>
</feature>
<feature type="transmembrane region" description="Helical" evidence="2">
    <location>
        <begin position="129"/>
        <end position="150"/>
    </location>
</feature>
<dbReference type="InterPro" id="IPR039261">
    <property type="entry name" value="FNR_nucleotide-bd"/>
</dbReference>
<comment type="caution">
    <text evidence="4">The sequence shown here is derived from an EMBL/GenBank/DDBJ whole genome shotgun (WGS) entry which is preliminary data.</text>
</comment>
<dbReference type="InterPro" id="IPR029039">
    <property type="entry name" value="Flavoprotein-like_sf"/>
</dbReference>
<sequence>MTISFWRYSHLALAISSFLFLIIASLTGIVLALEPVSDNYTSYHVNGASSLTIAELLDTVGNQYEEVLSIRQDENDFIAISAITDHGDETFYINPFTGEKIGEIIERHAIFKFMTNLHRSLFMGSIGRFFVGFASLLLLLIAISGIFLIIRRQGSVVGFFTTIVNYNFSQYYHIVFGRWTLLPIVIITITGVYLSLLRFSIIPQVDISHTVDYVNIRENPVKKRKNFEVFNKYTVGDLKAIEYPFSSDVEDYYHIKLTQKEILVNQYTGDILSEQNYPFITLVSRVSILLHTGKGSVWWAVILGISCCAIPFFIYSGFRMSLERRKTRIKNAYSSKTCDFIIAVGSENGSTLRFANAFYKALISEGKKAYITELNEFKEFDQMKHLIVMTATYGLGESPTNATKFRKILDTYNTSNSYTYSVIGFGSLSYPDFCKYAFDVDSWLKKLPYTTQLVPVHTVNNQSFESFSDWGNAWGAAMGIPIVLNREEVVSVHTKTEEFTVLHKTKAADNIDDTFLINITREGRKKVVSGDLLAIYPKEGERERLYSIGYLKETKEIQLSVKKHDRGLCSTYLDNLSERAVIKGYLIKNKSFHFPKRASAVIMICTGTGIGPFLGMIDNNIKKCPSYLYWGARNKTSLELYDNDIKQWLQTEKIKKFIPAYSRESSEKVYVQHLIERDATFIAETLKNNGVIMICGSLIMQKEVIVVLQQICNEYLKKPLNHFQNKNRILMDCY</sequence>
<evidence type="ECO:0000313" key="4">
    <source>
        <dbReference type="EMBL" id="MFD2592933.1"/>
    </source>
</evidence>
<organism evidence="4 5">
    <name type="scientific">Aquimarina hainanensis</name>
    <dbReference type="NCBI Taxonomy" id="1578017"/>
    <lineage>
        <taxon>Bacteria</taxon>
        <taxon>Pseudomonadati</taxon>
        <taxon>Bacteroidota</taxon>
        <taxon>Flavobacteriia</taxon>
        <taxon>Flavobacteriales</taxon>
        <taxon>Flavobacteriaceae</taxon>
        <taxon>Aquimarina</taxon>
    </lineage>
</organism>
<dbReference type="Gene3D" id="2.40.30.10">
    <property type="entry name" value="Translation factors"/>
    <property type="match status" value="1"/>
</dbReference>
<dbReference type="InterPro" id="IPR008254">
    <property type="entry name" value="Flavodoxin/NO_synth"/>
</dbReference>
<dbReference type="InterPro" id="IPR001433">
    <property type="entry name" value="OxRdtase_FAD/NAD-bd"/>
</dbReference>
<evidence type="ECO:0000256" key="2">
    <source>
        <dbReference type="SAM" id="Phobius"/>
    </source>
</evidence>
<gene>
    <name evidence="4" type="ORF">ACFSTE_18995</name>
</gene>